<evidence type="ECO:0000313" key="5">
    <source>
        <dbReference type="Proteomes" id="UP000182836"/>
    </source>
</evidence>
<keyword evidence="1" id="KW-0812">Transmembrane</keyword>
<proteinExistence type="predicted"/>
<name>A0A0D1VKZ3_ANEMI</name>
<evidence type="ECO:0000256" key="1">
    <source>
        <dbReference type="SAM" id="Phobius"/>
    </source>
</evidence>
<keyword evidence="1" id="KW-1133">Transmembrane helix</keyword>
<reference evidence="2 4" key="1">
    <citation type="submission" date="2015-07" db="EMBL/GenBank/DDBJ databases">
        <title>Fjat-14205 dsm 2895.</title>
        <authorList>
            <person name="Liu B."/>
            <person name="Wang J."/>
            <person name="Zhu Y."/>
            <person name="Liu G."/>
            <person name="Chen Q."/>
            <person name="Chen Z."/>
            <person name="Lan J."/>
            <person name="Che J."/>
            <person name="Ge C."/>
            <person name="Shi H."/>
            <person name="Pan Z."/>
            <person name="Liu X."/>
        </authorList>
    </citation>
    <scope>NUCLEOTIDE SEQUENCE [LARGE SCALE GENOMIC DNA]</scope>
    <source>
        <strain evidence="2 4">DSM 2895</strain>
    </source>
</reference>
<feature type="transmembrane region" description="Helical" evidence="1">
    <location>
        <begin position="82"/>
        <end position="108"/>
    </location>
</feature>
<dbReference type="InterPro" id="IPR009577">
    <property type="entry name" value="Sm_multidrug_ex"/>
</dbReference>
<evidence type="ECO:0000313" key="4">
    <source>
        <dbReference type="Proteomes" id="UP000037269"/>
    </source>
</evidence>
<sequence>MEIWMKIASVIGASILELWMAIPVGFALGLHPVIIAVASALGSIIAAVVVIFLAKSLRNWLMKRMERKNKRQGRMGKIWQKYGVIGLGLASPLLTGAPLGAAIGVSFGAKPVTLFIWMAIGIIVWSGILTAAVAMGMLSLTSFA</sequence>
<dbReference type="STRING" id="47500.AF333_19255"/>
<dbReference type="PATRIC" id="fig|47500.8.peg.5925"/>
<feature type="transmembrane region" description="Helical" evidence="1">
    <location>
        <begin position="34"/>
        <end position="61"/>
    </location>
</feature>
<evidence type="ECO:0000313" key="2">
    <source>
        <dbReference type="EMBL" id="KON97290.1"/>
    </source>
</evidence>
<reference evidence="3 5" key="2">
    <citation type="submission" date="2016-10" db="EMBL/GenBank/DDBJ databases">
        <authorList>
            <person name="de Groot N.N."/>
        </authorList>
    </citation>
    <scope>NUCLEOTIDE SEQUENCE [LARGE SCALE GENOMIC DNA]</scope>
    <source>
        <strain evidence="3 5">DSM 2895</strain>
    </source>
</reference>
<dbReference type="EMBL" id="FNED01000020">
    <property type="protein sequence ID" value="SDJ55132.1"/>
    <property type="molecule type" value="Genomic_DNA"/>
</dbReference>
<protein>
    <submittedName>
        <fullName evidence="2 3">Small multi-drug export protein</fullName>
    </submittedName>
</protein>
<feature type="transmembrane region" description="Helical" evidence="1">
    <location>
        <begin position="7"/>
        <end position="28"/>
    </location>
</feature>
<organism evidence="2 4">
    <name type="scientific">Aneurinibacillus migulanus</name>
    <name type="common">Bacillus migulanus</name>
    <dbReference type="NCBI Taxonomy" id="47500"/>
    <lineage>
        <taxon>Bacteria</taxon>
        <taxon>Bacillati</taxon>
        <taxon>Bacillota</taxon>
        <taxon>Bacilli</taxon>
        <taxon>Bacillales</taxon>
        <taxon>Paenibacillaceae</taxon>
        <taxon>Aneurinibacillus group</taxon>
        <taxon>Aneurinibacillus</taxon>
    </lineage>
</organism>
<feature type="transmembrane region" description="Helical" evidence="1">
    <location>
        <begin position="114"/>
        <end position="138"/>
    </location>
</feature>
<keyword evidence="1" id="KW-0472">Membrane</keyword>
<dbReference type="OrthoDB" id="6400183at2"/>
<keyword evidence="4" id="KW-1185">Reference proteome</keyword>
<accession>A0A0D1VKZ3</accession>
<dbReference type="EMBL" id="LGUG01000004">
    <property type="protein sequence ID" value="KON97290.1"/>
    <property type="molecule type" value="Genomic_DNA"/>
</dbReference>
<gene>
    <name evidence="2" type="ORF">AF333_19255</name>
    <name evidence="3" type="ORF">SAMN04487909_12081</name>
</gene>
<dbReference type="GeneID" id="42307292"/>
<dbReference type="RefSeq" id="WP_043063387.1">
    <property type="nucleotide sequence ID" value="NZ_BJOA01000180.1"/>
</dbReference>
<dbReference type="Proteomes" id="UP000037269">
    <property type="component" value="Unassembled WGS sequence"/>
</dbReference>
<dbReference type="Pfam" id="PF06695">
    <property type="entry name" value="Sm_multidrug_ex"/>
    <property type="match status" value="1"/>
</dbReference>
<evidence type="ECO:0000313" key="3">
    <source>
        <dbReference type="EMBL" id="SDJ55132.1"/>
    </source>
</evidence>
<dbReference type="Proteomes" id="UP000182836">
    <property type="component" value="Unassembled WGS sequence"/>
</dbReference>
<dbReference type="AlphaFoldDB" id="A0A0D1VKZ3"/>